<dbReference type="Gene3D" id="3.30.1050.40">
    <property type="match status" value="1"/>
</dbReference>
<name>A0ABP8Z7I9_9MICO</name>
<evidence type="ECO:0000256" key="1">
    <source>
        <dbReference type="SAM" id="MobiDB-lite"/>
    </source>
</evidence>
<dbReference type="Proteomes" id="UP001500121">
    <property type="component" value="Unassembled WGS sequence"/>
</dbReference>
<proteinExistence type="predicted"/>
<keyword evidence="4" id="KW-1185">Reference proteome</keyword>
<evidence type="ECO:0000259" key="2">
    <source>
        <dbReference type="Pfam" id="PF17844"/>
    </source>
</evidence>
<evidence type="ECO:0000313" key="4">
    <source>
        <dbReference type="Proteomes" id="UP001500121"/>
    </source>
</evidence>
<dbReference type="Pfam" id="PF17844">
    <property type="entry name" value="SCP_3"/>
    <property type="match status" value="1"/>
</dbReference>
<comment type="caution">
    <text evidence="3">The sequence shown here is derived from an EMBL/GenBank/DDBJ whole genome shotgun (WGS) entry which is preliminary data.</text>
</comment>
<feature type="region of interest" description="Disordered" evidence="1">
    <location>
        <begin position="1"/>
        <end position="29"/>
    </location>
</feature>
<feature type="domain" description="Bacterial SCP orthologue" evidence="2">
    <location>
        <begin position="63"/>
        <end position="155"/>
    </location>
</feature>
<evidence type="ECO:0000313" key="3">
    <source>
        <dbReference type="EMBL" id="GAA4748679.1"/>
    </source>
</evidence>
<dbReference type="InterPro" id="IPR041629">
    <property type="entry name" value="SCP_3"/>
</dbReference>
<dbReference type="EMBL" id="BAABLP010000004">
    <property type="protein sequence ID" value="GAA4748679.1"/>
    <property type="molecule type" value="Genomic_DNA"/>
</dbReference>
<accession>A0ABP8Z7I9</accession>
<organism evidence="3 4">
    <name type="scientific">Amnibacterium soli</name>
    <dbReference type="NCBI Taxonomy" id="1282736"/>
    <lineage>
        <taxon>Bacteria</taxon>
        <taxon>Bacillati</taxon>
        <taxon>Actinomycetota</taxon>
        <taxon>Actinomycetes</taxon>
        <taxon>Micrococcales</taxon>
        <taxon>Microbacteriaceae</taxon>
        <taxon>Amnibacterium</taxon>
    </lineage>
</organism>
<gene>
    <name evidence="3" type="ORF">GCM10025783_21050</name>
</gene>
<protein>
    <recommendedName>
        <fullName evidence="2">Bacterial SCP orthologue domain-containing protein</fullName>
    </recommendedName>
</protein>
<sequence>MTRALRGQRPGDRVLAGTGTDDEDPHGVQPIGAARTVLIVARARIPDGEGDQAVAAAIGGDADRAVTATAVRYLLQLLGERYPGGAVEVRVPPFGAVQCIEGLKHTRGTPPNVVEMGAEVWLHVATGRRGWTDAMEAGAVQASGSRADLSGRLPIWRPAVMR</sequence>
<reference evidence="4" key="1">
    <citation type="journal article" date="2019" name="Int. J. Syst. Evol. Microbiol.">
        <title>The Global Catalogue of Microorganisms (GCM) 10K type strain sequencing project: providing services to taxonomists for standard genome sequencing and annotation.</title>
        <authorList>
            <consortium name="The Broad Institute Genomics Platform"/>
            <consortium name="The Broad Institute Genome Sequencing Center for Infectious Disease"/>
            <person name="Wu L."/>
            <person name="Ma J."/>
        </authorList>
    </citation>
    <scope>NUCLEOTIDE SEQUENCE [LARGE SCALE GENOMIC DNA]</scope>
    <source>
        <strain evidence="4">JCM 19015</strain>
    </source>
</reference>